<dbReference type="EMBL" id="KP688397">
    <property type="protein sequence ID" value="AJP18193.1"/>
    <property type="molecule type" value="Genomic_DNA"/>
</dbReference>
<gene>
    <name evidence="1" type="ORF">pVPH1_0021</name>
</gene>
<name>A0A0C5GWW6_VIBPH</name>
<reference evidence="1" key="1">
    <citation type="journal article" date="2015" name="Antimicrob. Agents Chemother.">
        <title>Complete nucleotide sequence of a conjugative plasmid carrying bla(PER-1).</title>
        <authorList>
            <person name="Li R."/>
            <person name="Wong M.H."/>
            <person name="Zhou Y."/>
            <person name="Chan E.W."/>
            <person name="Chen S."/>
        </authorList>
    </citation>
    <scope>NUCLEOTIDE SEQUENCE</scope>
    <source>
        <strain evidence="1">V36</strain>
        <plasmid evidence="1">pVPH1</plasmid>
    </source>
</reference>
<organism evidence="1">
    <name type="scientific">Vibrio parahaemolyticus</name>
    <dbReference type="NCBI Taxonomy" id="670"/>
    <lineage>
        <taxon>Bacteria</taxon>
        <taxon>Pseudomonadati</taxon>
        <taxon>Pseudomonadota</taxon>
        <taxon>Gammaproteobacteria</taxon>
        <taxon>Vibrionales</taxon>
        <taxon>Vibrionaceae</taxon>
        <taxon>Vibrio</taxon>
    </lineage>
</organism>
<accession>A0A0C5GWW6</accession>
<geneLocation type="plasmid" evidence="1">
    <name>pVPH1</name>
</geneLocation>
<keyword evidence="1" id="KW-0614">Plasmid</keyword>
<proteinExistence type="predicted"/>
<protein>
    <submittedName>
        <fullName evidence="1">Uncharacterized protein</fullName>
    </submittedName>
</protein>
<sequence length="40" mass="4898">MNKNSLSRHKKHKRYIRNFWVNTDPIQKLVCCPKMIKGHF</sequence>
<dbReference type="AlphaFoldDB" id="A0A0C5GWW6"/>
<evidence type="ECO:0000313" key="1">
    <source>
        <dbReference type="EMBL" id="AJP18193.1"/>
    </source>
</evidence>